<dbReference type="AlphaFoldDB" id="A0A1V0U646"/>
<dbReference type="SUPFAM" id="SSF53756">
    <property type="entry name" value="UDP-Glycosyltransferase/glycogen phosphorylase"/>
    <property type="match status" value="1"/>
</dbReference>
<dbReference type="STRING" id="1935.B1H20_02795"/>
<sequence>MTGFPQAAPSTAPLRIALIASARHPIAEPFAGGLEAHTWTLSTALRARGHEVTVFAGPGSDPGLGVIEMPLRAARISESACRDTSMVAAPWLEEHHAYLQLMLELAHEPSQFDLVHNNSLNYLPVAMAAALSVPVVTTLHTPPTPWIESAIQVAPRCPVHFSAVSAHTADAWRHIVPSATVVHNGVDTRRWTPGPGGEDLVWSGRIVPEKGAHLAIEAAELSGGGLRIAGPMGDTDYFEAFVRPRLGRTITYEGHLHQPDLCELVGSSAAAVVTPCWDEPYGLVVAEALACSTPVCGFARGALPEVVTRECGRLVPPGDTAALAKAVEPTIALSRADARRHAETFCSMDAMTRSYEQLYRSVAA</sequence>
<evidence type="ECO:0000256" key="1">
    <source>
        <dbReference type="ARBA" id="ARBA00021292"/>
    </source>
</evidence>
<evidence type="ECO:0000313" key="5">
    <source>
        <dbReference type="EMBL" id="ARF60432.1"/>
    </source>
</evidence>
<reference evidence="5 6" key="1">
    <citation type="submission" date="2017-03" db="EMBL/GenBank/DDBJ databases">
        <title>Complete Genome Sequence of a natural compounds producer, Streptomyces violaceus S21.</title>
        <authorList>
            <person name="Zhong C."/>
            <person name="Zhao Z."/>
            <person name="Fu J."/>
            <person name="Zong G."/>
            <person name="Qin R."/>
            <person name="Cao G."/>
        </authorList>
    </citation>
    <scope>NUCLEOTIDE SEQUENCE [LARGE SCALE GENOMIC DNA]</scope>
    <source>
        <strain evidence="5 6">S21</strain>
    </source>
</reference>
<dbReference type="Gene3D" id="3.40.50.2000">
    <property type="entry name" value="Glycogen Phosphorylase B"/>
    <property type="match status" value="2"/>
</dbReference>
<organism evidence="5 6">
    <name type="scientific">Streptomyces violaceoruber</name>
    <dbReference type="NCBI Taxonomy" id="1935"/>
    <lineage>
        <taxon>Bacteria</taxon>
        <taxon>Bacillati</taxon>
        <taxon>Actinomycetota</taxon>
        <taxon>Actinomycetes</taxon>
        <taxon>Kitasatosporales</taxon>
        <taxon>Streptomycetaceae</taxon>
        <taxon>Streptomyces</taxon>
        <taxon>Streptomyces violaceoruber group</taxon>
    </lineage>
</organism>
<evidence type="ECO:0000256" key="2">
    <source>
        <dbReference type="ARBA" id="ARBA00022676"/>
    </source>
</evidence>
<dbReference type="CDD" id="cd03802">
    <property type="entry name" value="GT4_AviGT4-like"/>
    <property type="match status" value="1"/>
</dbReference>
<dbReference type="RefSeq" id="WP_083192058.1">
    <property type="nucleotide sequence ID" value="NZ_CP020570.1"/>
</dbReference>
<dbReference type="EMBL" id="CP020570">
    <property type="protein sequence ID" value="ARF60432.1"/>
    <property type="molecule type" value="Genomic_DNA"/>
</dbReference>
<dbReference type="InterPro" id="IPR028098">
    <property type="entry name" value="Glyco_trans_4-like_N"/>
</dbReference>
<name>A0A1V0U646_STRVN</name>
<dbReference type="GO" id="GO:0016757">
    <property type="term" value="F:glycosyltransferase activity"/>
    <property type="evidence" value="ECO:0007669"/>
    <property type="project" value="UniProtKB-KW"/>
</dbReference>
<evidence type="ECO:0000256" key="3">
    <source>
        <dbReference type="ARBA" id="ARBA00022679"/>
    </source>
</evidence>
<dbReference type="PANTHER" id="PTHR12526:SF595">
    <property type="entry name" value="BLL5217 PROTEIN"/>
    <property type="match status" value="1"/>
</dbReference>
<dbReference type="KEGG" id="svu:B1H20_02795"/>
<keyword evidence="3 5" id="KW-0808">Transferase</keyword>
<feature type="domain" description="Glycosyltransferase subfamily 4-like N-terminal" evidence="4">
    <location>
        <begin position="32"/>
        <end position="190"/>
    </location>
</feature>
<dbReference type="Pfam" id="PF13692">
    <property type="entry name" value="Glyco_trans_1_4"/>
    <property type="match status" value="1"/>
</dbReference>
<proteinExistence type="predicted"/>
<gene>
    <name evidence="5" type="ORF">B1H20_02795</name>
</gene>
<keyword evidence="2" id="KW-0328">Glycosyltransferase</keyword>
<evidence type="ECO:0000313" key="6">
    <source>
        <dbReference type="Proteomes" id="UP000192445"/>
    </source>
</evidence>
<dbReference type="Pfam" id="PF13439">
    <property type="entry name" value="Glyco_transf_4"/>
    <property type="match status" value="1"/>
</dbReference>
<dbReference type="PANTHER" id="PTHR12526">
    <property type="entry name" value="GLYCOSYLTRANSFERASE"/>
    <property type="match status" value="1"/>
</dbReference>
<dbReference type="Proteomes" id="UP000192445">
    <property type="component" value="Chromosome"/>
</dbReference>
<protein>
    <recommendedName>
        <fullName evidence="1">D-inositol 3-phosphate glycosyltransferase</fullName>
    </recommendedName>
</protein>
<evidence type="ECO:0000259" key="4">
    <source>
        <dbReference type="Pfam" id="PF13439"/>
    </source>
</evidence>
<accession>A0A1V0U646</accession>